<sequence length="114" mass="12850">MQVIFESRHPQGGALREEALQRVRFVLRRLGAVVPRAKVMFTDINGPRGGVDKHCLLEVKTEKSGVLVISSLASDWRTALDEGLDRLVRALTRTLHRQQKPVRGRLVKQDAETL</sequence>
<reference evidence="1" key="1">
    <citation type="journal article" date="2010" name="Nature">
        <title>The Dynamic genome of Hydra.</title>
        <authorList>
            <person name="Chapman J.A."/>
            <person name="Kirkness E.F."/>
            <person name="Simakov O."/>
            <person name="Hampson S.E."/>
            <person name="Mitros T."/>
            <person name="Weinmaier T."/>
            <person name="Rattei T."/>
            <person name="Balasubramanian P.G."/>
            <person name="Borman J."/>
            <person name="Busam D."/>
            <person name="Disbennett K."/>
            <person name="Pfannkoch C."/>
            <person name="Sumin N."/>
            <person name="Sutton G."/>
            <person name="Viswanathan L."/>
            <person name="Walenz B."/>
            <person name="Goodstein D.M."/>
            <person name="Hellsten U."/>
            <person name="Kawashima T."/>
            <person name="Prochnik S.E."/>
            <person name="Putnam N.H."/>
            <person name="Shu S."/>
            <person name="Blumberg B."/>
            <person name="Dana C.E."/>
            <person name="Gee L."/>
            <person name="Kibler D.F."/>
            <person name="Law L."/>
            <person name="Lindgens D."/>
            <person name="Martinez D.E."/>
            <person name="Peng J."/>
            <person name="Wigge P.A."/>
            <person name="Bertulat B."/>
            <person name="Guder C."/>
            <person name="Nakamura Y."/>
            <person name="Ozbek S."/>
            <person name="Watanabe H."/>
            <person name="Khalturin K."/>
            <person name="Hemmrich G."/>
            <person name="Franke A."/>
            <person name="Augustin R."/>
            <person name="Fraune S."/>
            <person name="Hayakawa E."/>
            <person name="Hayakawa S."/>
            <person name="Hirose M."/>
            <person name="Hwang J."/>
            <person name="Ikeo K."/>
            <person name="Nishimiya-Fujisawa C."/>
            <person name="Ogura A."/>
            <person name="Takahashi T."/>
            <person name="Steinmetz P.R."/>
            <person name="Zhang X."/>
            <person name="Aufschnaiter R."/>
            <person name="Eder M.K."/>
            <person name="Gorny A.K."/>
            <person name="Salvenmoser W."/>
            <person name="Heimberg A.M."/>
            <person name="Wheeler B.M."/>
            <person name="Peterson K.J."/>
            <person name="Boettger A."/>
            <person name="Tischler P."/>
            <person name="Wolf A."/>
            <person name="Gojobori T."/>
            <person name="Remington K.A."/>
            <person name="Strausberg R.L."/>
            <person name="Venter J."/>
            <person name="Technau U."/>
            <person name="Hobmayer B."/>
            <person name="Bosch T.C."/>
            <person name="Holstein T.W."/>
            <person name="Fujisawa T."/>
            <person name="Bode H.R."/>
            <person name="David C.N."/>
            <person name="Rokhsar D.S."/>
            <person name="Steele R.E."/>
        </authorList>
    </citation>
    <scope>NUCLEOTIDE SEQUENCE</scope>
</reference>
<dbReference type="SUPFAM" id="SSF69754">
    <property type="entry name" value="Ribosome binding protein Y (YfiA homologue)"/>
    <property type="match status" value="1"/>
</dbReference>
<proteinExistence type="predicted"/>
<gene>
    <name evidence="1" type="ORF">Csp_G39110</name>
</gene>
<name>C9Y7C3_CURXX</name>
<evidence type="ECO:0000313" key="1">
    <source>
        <dbReference type="EMBL" id="CBA26932.1"/>
    </source>
</evidence>
<dbReference type="InterPro" id="IPR036567">
    <property type="entry name" value="RHF-like"/>
</dbReference>
<accession>C9Y7C3</accession>
<dbReference type="AlphaFoldDB" id="C9Y7C3"/>
<protein>
    <recommendedName>
        <fullName evidence="2">HPF/RaiA family ribosome-associated protein</fullName>
    </recommendedName>
</protein>
<dbReference type="EMBL" id="FN543103">
    <property type="protein sequence ID" value="CBA26932.1"/>
    <property type="molecule type" value="Genomic_DNA"/>
</dbReference>
<evidence type="ECO:0008006" key="2">
    <source>
        <dbReference type="Google" id="ProtNLM"/>
    </source>
</evidence>
<organism evidence="1">
    <name type="scientific">Curvibacter symbiont subsp. Hydra magnipapillata</name>
    <dbReference type="NCBI Taxonomy" id="667019"/>
    <lineage>
        <taxon>Bacteria</taxon>
        <taxon>Pseudomonadati</taxon>
        <taxon>Pseudomonadota</taxon>
        <taxon>Betaproteobacteria</taxon>
        <taxon>Burkholderiales</taxon>
        <taxon>Comamonadaceae</taxon>
        <taxon>Curvibacter</taxon>
    </lineage>
</organism>